<protein>
    <recommendedName>
        <fullName evidence="3 7">Uroporphyrinogen decarboxylase</fullName>
        <shortName evidence="7">UPD</shortName>
        <shortName evidence="7">URO-D</shortName>
        <ecNumber evidence="3 7">4.1.1.37</ecNumber>
    </recommendedName>
</protein>
<evidence type="ECO:0000256" key="1">
    <source>
        <dbReference type="ARBA" id="ARBA00004804"/>
    </source>
</evidence>
<keyword evidence="5 7" id="KW-0456">Lyase</keyword>
<evidence type="ECO:0000256" key="6">
    <source>
        <dbReference type="ARBA" id="ARBA00023244"/>
    </source>
</evidence>
<feature type="site" description="Transition state stabilizer" evidence="7">
    <location>
        <position position="76"/>
    </location>
</feature>
<feature type="binding site" evidence="7">
    <location>
        <position position="205"/>
    </location>
    <ligand>
        <name>substrate</name>
    </ligand>
</feature>
<dbReference type="PANTHER" id="PTHR21091">
    <property type="entry name" value="METHYLTETRAHYDROFOLATE:HOMOCYSTEINE METHYLTRANSFERASE RELATED"/>
    <property type="match status" value="1"/>
</dbReference>
<dbReference type="SUPFAM" id="SSF51726">
    <property type="entry name" value="UROD/MetE-like"/>
    <property type="match status" value="1"/>
</dbReference>
<sequence length="342" mass="36368">MKASPKSLLATLRGVRQEQPALWLMRQAGRYLPEYRALREAKGGFLELCYDSEAAAEVTLQPIRRFGFDGAILFSDILVVPHALGQDLWFEAGEGPRLAPPLIDGTLAALEAAPQRLEPVYATVARVAAALPPETSFLGFAGSPWTVATYMVAGAGSKDQAAARRLAYGNPSAFEAIIDAIVEVTVTYLSGQIENGVEAVQLFDSWAGSLSPAQFERWVIAPNAEIVRRLKTLHPDTPVIGFPKGAGGKLAAYANETGVDAVGLDETVDPGWADAVLPPHLPVQGNLDPLALVAGGAALDEAIDRILAAFPARPHIFNLGHGIVPDTPIAHVEHLIERVRGG</sequence>
<dbReference type="HAMAP" id="MF_00218">
    <property type="entry name" value="URO_D"/>
    <property type="match status" value="1"/>
</dbReference>
<keyword evidence="10" id="KW-1185">Reference proteome</keyword>
<feature type="binding site" evidence="7">
    <location>
        <begin position="26"/>
        <end position="30"/>
    </location>
    <ligand>
        <name>substrate</name>
    </ligand>
</feature>
<organism evidence="9 10">
    <name type="scientific">Sphingopyxis flava</name>
    <dbReference type="NCBI Taxonomy" id="1507287"/>
    <lineage>
        <taxon>Bacteria</taxon>
        <taxon>Pseudomonadati</taxon>
        <taxon>Pseudomonadota</taxon>
        <taxon>Alphaproteobacteria</taxon>
        <taxon>Sphingomonadales</taxon>
        <taxon>Sphingomonadaceae</taxon>
        <taxon>Sphingopyxis</taxon>
    </lineage>
</organism>
<dbReference type="Gene3D" id="3.20.20.210">
    <property type="match status" value="1"/>
</dbReference>
<dbReference type="AlphaFoldDB" id="A0A1T5B7C2"/>
<name>A0A1T5B7C2_9SPHN</name>
<reference evidence="10" key="1">
    <citation type="submission" date="2017-02" db="EMBL/GenBank/DDBJ databases">
        <authorList>
            <person name="Varghese N."/>
            <person name="Submissions S."/>
        </authorList>
    </citation>
    <scope>NUCLEOTIDE SEQUENCE [LARGE SCALE GENOMIC DNA]</scope>
    <source>
        <strain evidence="10">R11H</strain>
    </source>
</reference>
<dbReference type="GO" id="GO:0004853">
    <property type="term" value="F:uroporphyrinogen decarboxylase activity"/>
    <property type="evidence" value="ECO:0007669"/>
    <property type="project" value="UniProtKB-UniRule"/>
</dbReference>
<feature type="binding site" evidence="7">
    <location>
        <position position="321"/>
    </location>
    <ligand>
        <name>substrate</name>
    </ligand>
</feature>
<dbReference type="EC" id="4.1.1.37" evidence="3 7"/>
<dbReference type="InterPro" id="IPR006361">
    <property type="entry name" value="Uroporphyrinogen_deCO2ase_HemE"/>
</dbReference>
<keyword evidence="4 7" id="KW-0210">Decarboxylase</keyword>
<accession>A0A1T5B7C2</accession>
<evidence type="ECO:0000256" key="3">
    <source>
        <dbReference type="ARBA" id="ARBA00012288"/>
    </source>
</evidence>
<comment type="subcellular location">
    <subcellularLocation>
        <location evidence="7">Cytoplasm</location>
    </subcellularLocation>
</comment>
<dbReference type="CDD" id="cd00717">
    <property type="entry name" value="URO-D"/>
    <property type="match status" value="1"/>
</dbReference>
<dbReference type="PROSITE" id="PS00907">
    <property type="entry name" value="UROD_2"/>
    <property type="match status" value="1"/>
</dbReference>
<dbReference type="InterPro" id="IPR038071">
    <property type="entry name" value="UROD/MetE-like_sf"/>
</dbReference>
<dbReference type="RefSeq" id="WP_079637790.1">
    <property type="nucleotide sequence ID" value="NZ_FUYP01000005.1"/>
</dbReference>
<evidence type="ECO:0000313" key="9">
    <source>
        <dbReference type="EMBL" id="SKB42783.1"/>
    </source>
</evidence>
<comment type="pathway">
    <text evidence="1 7">Porphyrin-containing compound metabolism; protoporphyrin-IX biosynthesis; coproporphyrinogen-III from 5-aminolevulinate: step 4/4.</text>
</comment>
<keyword evidence="7" id="KW-0963">Cytoplasm</keyword>
<proteinExistence type="inferred from homology"/>
<comment type="similarity">
    <text evidence="2 7">Belongs to the uroporphyrinogen decarboxylase family.</text>
</comment>
<dbReference type="NCBIfam" id="TIGR01464">
    <property type="entry name" value="hemE"/>
    <property type="match status" value="1"/>
</dbReference>
<dbReference type="UniPathway" id="UPA00251">
    <property type="reaction ID" value="UER00321"/>
</dbReference>
<evidence type="ECO:0000256" key="5">
    <source>
        <dbReference type="ARBA" id="ARBA00023239"/>
    </source>
</evidence>
<comment type="function">
    <text evidence="7">Catalyzes the decarboxylation of four acetate groups of uroporphyrinogen-III to yield coproporphyrinogen-III.</text>
</comment>
<gene>
    <name evidence="7" type="primary">hemE</name>
    <name evidence="9" type="ORF">SAMN06295937_1005202</name>
</gene>
<comment type="caution">
    <text evidence="7">Lacks conserved residue(s) required for the propagation of feature annotation.</text>
</comment>
<comment type="subunit">
    <text evidence="7">Homodimer.</text>
</comment>
<feature type="binding site" evidence="7">
    <location>
        <position position="76"/>
    </location>
    <ligand>
        <name>substrate</name>
    </ligand>
</feature>
<feature type="binding site" evidence="7">
    <location>
        <position position="150"/>
    </location>
    <ligand>
        <name>substrate</name>
    </ligand>
</feature>
<evidence type="ECO:0000256" key="4">
    <source>
        <dbReference type="ARBA" id="ARBA00022793"/>
    </source>
</evidence>
<comment type="catalytic activity">
    <reaction evidence="7">
        <text>uroporphyrinogen III + 4 H(+) = coproporphyrinogen III + 4 CO2</text>
        <dbReference type="Rhea" id="RHEA:19865"/>
        <dbReference type="ChEBI" id="CHEBI:15378"/>
        <dbReference type="ChEBI" id="CHEBI:16526"/>
        <dbReference type="ChEBI" id="CHEBI:57308"/>
        <dbReference type="ChEBI" id="CHEBI:57309"/>
        <dbReference type="EC" id="4.1.1.37"/>
    </reaction>
</comment>
<dbReference type="Proteomes" id="UP000190044">
    <property type="component" value="Unassembled WGS sequence"/>
</dbReference>
<dbReference type="Pfam" id="PF01208">
    <property type="entry name" value="URO-D"/>
    <property type="match status" value="1"/>
</dbReference>
<evidence type="ECO:0000259" key="8">
    <source>
        <dbReference type="PROSITE" id="PS00907"/>
    </source>
</evidence>
<evidence type="ECO:0000256" key="2">
    <source>
        <dbReference type="ARBA" id="ARBA00009935"/>
    </source>
</evidence>
<feature type="domain" description="Uroporphyrinogen decarboxylase (URO-D)" evidence="8">
    <location>
        <begin position="138"/>
        <end position="154"/>
    </location>
</feature>
<keyword evidence="6 7" id="KW-0627">Porphyrin biosynthesis</keyword>
<evidence type="ECO:0000313" key="10">
    <source>
        <dbReference type="Proteomes" id="UP000190044"/>
    </source>
</evidence>
<dbReference type="OrthoDB" id="9806656at2"/>
<dbReference type="PANTHER" id="PTHR21091:SF169">
    <property type="entry name" value="UROPORPHYRINOGEN DECARBOXYLASE"/>
    <property type="match status" value="1"/>
</dbReference>
<dbReference type="InterPro" id="IPR000257">
    <property type="entry name" value="Uroporphyrinogen_deCOase"/>
</dbReference>
<dbReference type="GO" id="GO:0005829">
    <property type="term" value="C:cytosol"/>
    <property type="evidence" value="ECO:0007669"/>
    <property type="project" value="TreeGrafter"/>
</dbReference>
<evidence type="ECO:0000256" key="7">
    <source>
        <dbReference type="HAMAP-Rule" id="MF_00218"/>
    </source>
</evidence>
<dbReference type="EMBL" id="FUYP01000005">
    <property type="protein sequence ID" value="SKB42783.1"/>
    <property type="molecule type" value="Genomic_DNA"/>
</dbReference>
<dbReference type="GO" id="GO:0019353">
    <property type="term" value="P:protoporphyrinogen IX biosynthetic process from glutamate"/>
    <property type="evidence" value="ECO:0007669"/>
    <property type="project" value="TreeGrafter"/>
</dbReference>